<organism evidence="1 2">
    <name type="scientific">Arctia plantaginis</name>
    <name type="common">Wood tiger moth</name>
    <name type="synonym">Phalaena plantaginis</name>
    <dbReference type="NCBI Taxonomy" id="874455"/>
    <lineage>
        <taxon>Eukaryota</taxon>
        <taxon>Metazoa</taxon>
        <taxon>Ecdysozoa</taxon>
        <taxon>Arthropoda</taxon>
        <taxon>Hexapoda</taxon>
        <taxon>Insecta</taxon>
        <taxon>Pterygota</taxon>
        <taxon>Neoptera</taxon>
        <taxon>Endopterygota</taxon>
        <taxon>Lepidoptera</taxon>
        <taxon>Glossata</taxon>
        <taxon>Ditrysia</taxon>
        <taxon>Noctuoidea</taxon>
        <taxon>Erebidae</taxon>
        <taxon>Arctiinae</taxon>
        <taxon>Arctia</taxon>
    </lineage>
</organism>
<dbReference type="EMBL" id="CADEBD010000297">
    <property type="protein sequence ID" value="CAB3234998.1"/>
    <property type="molecule type" value="Genomic_DNA"/>
</dbReference>
<protein>
    <submittedName>
        <fullName evidence="1">Uncharacterized protein</fullName>
    </submittedName>
</protein>
<accession>A0A8S0ZNH0</accession>
<reference evidence="1 2" key="1">
    <citation type="submission" date="2020-04" db="EMBL/GenBank/DDBJ databases">
        <authorList>
            <person name="Wallbank WR R."/>
            <person name="Pardo Diaz C."/>
            <person name="Kozak K."/>
            <person name="Martin S."/>
            <person name="Jiggins C."/>
            <person name="Moest M."/>
            <person name="Warren A I."/>
            <person name="Byers J.R.P. K."/>
            <person name="Montejo-Kovacevich G."/>
            <person name="Yen C E."/>
        </authorList>
    </citation>
    <scope>NUCLEOTIDE SEQUENCE [LARGE SCALE GENOMIC DNA]</scope>
</reference>
<evidence type="ECO:0000313" key="1">
    <source>
        <dbReference type="EMBL" id="CAB3234998.1"/>
    </source>
</evidence>
<evidence type="ECO:0000313" key="2">
    <source>
        <dbReference type="Proteomes" id="UP000494256"/>
    </source>
</evidence>
<comment type="caution">
    <text evidence="1">The sequence shown here is derived from an EMBL/GenBank/DDBJ whole genome shotgun (WGS) entry which is preliminary data.</text>
</comment>
<proteinExistence type="predicted"/>
<dbReference type="Proteomes" id="UP000494256">
    <property type="component" value="Unassembled WGS sequence"/>
</dbReference>
<gene>
    <name evidence="1" type="ORF">APLA_LOCUS6874</name>
</gene>
<dbReference type="AlphaFoldDB" id="A0A8S0ZNH0"/>
<name>A0A8S0ZNH0_ARCPL</name>
<sequence length="125" mass="14327">MRFSSSEFFLKKLPRKISLTRTCRHIKQGRLPIKGQEKNDDHVHGSLEYPLKMLYPELAFCRAGAIDWQPGKRLGATNWKKCCQQTVLSFYGVFLQIGVKRPRFSKGLPPALAGVRRYDYGPLSV</sequence>
<dbReference type="OrthoDB" id="5512589at2759"/>